<evidence type="ECO:0008006" key="3">
    <source>
        <dbReference type="Google" id="ProtNLM"/>
    </source>
</evidence>
<evidence type="ECO:0000313" key="2">
    <source>
        <dbReference type="Proteomes" id="UP000644192"/>
    </source>
</evidence>
<dbReference type="AlphaFoldDB" id="A0A6B1YIV8"/>
<accession>A0A6B1YIV8</accession>
<gene>
    <name evidence="1" type="ORF">GUL26_36410</name>
</gene>
<protein>
    <recommendedName>
        <fullName evidence="3">RepA</fullName>
    </recommendedName>
</protein>
<organism evidence="1 2">
    <name type="scientific">Pseudomonas aeruginosa</name>
    <dbReference type="NCBI Taxonomy" id="287"/>
    <lineage>
        <taxon>Bacteria</taxon>
        <taxon>Pseudomonadati</taxon>
        <taxon>Pseudomonadota</taxon>
        <taxon>Gammaproteobacteria</taxon>
        <taxon>Pseudomonadales</taxon>
        <taxon>Pseudomonadaceae</taxon>
        <taxon>Pseudomonas</taxon>
    </lineage>
</organism>
<reference evidence="1" key="1">
    <citation type="submission" date="2020-01" db="EMBL/GenBank/DDBJ databases">
        <title>Bacteria Cultured from War Wounds Associated with the Conflict in Eastern Ukraine.</title>
        <authorList>
            <person name="Snesrud E."/>
            <person name="Galac M.R."/>
            <person name="Mc Gann P."/>
            <person name="Valentine K."/>
            <person name="Viacheslav K."/>
        </authorList>
    </citation>
    <scope>NUCLEOTIDE SEQUENCE</scope>
    <source>
        <strain evidence="1">VNMU148</strain>
    </source>
</reference>
<dbReference type="Proteomes" id="UP000644192">
    <property type="component" value="Unassembled WGS sequence"/>
</dbReference>
<proteinExistence type="predicted"/>
<sequence length="304" mass="33611">MAITAPARKFEKCRLSTAHRRTGGGLSINTRTYVPRVNNGGNYCGHKPDAPRLGLVKPTTLKNRPKILQRLQEELRQYYYSPSRLPSLNAANGSKRQQRSERREACLLVLAAVLEYTDLTSLRCGVPSAEGFQSLTFQFLAEYIGIGMRRIERAVADIKFANILTVSQPRQLQEDGSYRGLAAIKSVNSLLFGAFGLLKWLKHERKRASERLAKKAKRQGGNLGQWSRSALAIGKMLVIRRRGPGDLPRIGPSHGGAGPPQLDAQTYGHMLNELILALKQEDPSRDGATCRKLAEAIITKKLAG</sequence>
<evidence type="ECO:0000313" key="1">
    <source>
        <dbReference type="EMBL" id="MZZ17739.1"/>
    </source>
</evidence>
<name>A0A6B1YIV8_PSEAI</name>
<comment type="caution">
    <text evidence="1">The sequence shown here is derived from an EMBL/GenBank/DDBJ whole genome shotgun (WGS) entry which is preliminary data.</text>
</comment>
<dbReference type="EMBL" id="WXZT01000059">
    <property type="protein sequence ID" value="MZZ17739.1"/>
    <property type="molecule type" value="Genomic_DNA"/>
</dbReference>